<sequence length="388" mass="40856">MPLASVAGPWDTNPNTLRCALPRALGSSIQNEQAHVGVCALQDWRMEASFHHHPVPAPQPPQDPHLQSPPHGFPRTPTCSPCPMASPGPPPAAPTPWRPQDPHLQSLPHGLPRTPICSPCPTASPGPPPAAPAPRPLPGPPPAVPTPWHPQDPHLQPLPHGPSQDPHLQPLPHGPSQDPHLQSPPHGLPRTPTCSPCPTAPPRTPTCSPCPMTSLRTPHSLPQDPHLQPLPHGPSQDPHLQSPPHGLPRNTTCSPRPMAPPRTPHLQPPPHDLPRDPPQPPPGPPPCSAWSCCLVCHVPSRSPGGTGPPPSSTASYPKLTLTLGPPATPHTLAPSPGLSWGILGNQASFLSQANAAPKATPLPSAVRHKEPVLPTSQGTFKDRKHALP</sequence>
<feature type="compositionally biased region" description="Pro residues" evidence="1">
    <location>
        <begin position="257"/>
        <end position="286"/>
    </location>
</feature>
<protein>
    <submittedName>
        <fullName evidence="2">Uncharacterized protein</fullName>
    </submittedName>
</protein>
<feature type="compositionally biased region" description="Pro residues" evidence="1">
    <location>
        <begin position="84"/>
        <end position="99"/>
    </location>
</feature>
<feature type="region of interest" description="Disordered" evidence="1">
    <location>
        <begin position="354"/>
        <end position="388"/>
    </location>
</feature>
<dbReference type="Proteomes" id="UP001266305">
    <property type="component" value="Unassembled WGS sequence"/>
</dbReference>
<feature type="compositionally biased region" description="Low complexity" evidence="1">
    <location>
        <begin position="153"/>
        <end position="162"/>
    </location>
</feature>
<feature type="compositionally biased region" description="Low complexity" evidence="1">
    <location>
        <begin position="218"/>
        <end position="234"/>
    </location>
</feature>
<evidence type="ECO:0000256" key="1">
    <source>
        <dbReference type="SAM" id="MobiDB-lite"/>
    </source>
</evidence>
<feature type="region of interest" description="Disordered" evidence="1">
    <location>
        <begin position="51"/>
        <end position="286"/>
    </location>
</feature>
<evidence type="ECO:0000313" key="2">
    <source>
        <dbReference type="EMBL" id="KAK2105587.1"/>
    </source>
</evidence>
<name>A0ABQ9V895_SAGOE</name>
<feature type="compositionally biased region" description="Pro residues" evidence="1">
    <location>
        <begin position="122"/>
        <end position="150"/>
    </location>
</feature>
<feature type="region of interest" description="Disordered" evidence="1">
    <location>
        <begin position="301"/>
        <end position="331"/>
    </location>
</feature>
<evidence type="ECO:0000313" key="3">
    <source>
        <dbReference type="Proteomes" id="UP001266305"/>
    </source>
</evidence>
<keyword evidence="3" id="KW-1185">Reference proteome</keyword>
<accession>A0ABQ9V895</accession>
<proteinExistence type="predicted"/>
<gene>
    <name evidence="2" type="ORF">P7K49_015101</name>
</gene>
<reference evidence="2 3" key="1">
    <citation type="submission" date="2023-05" db="EMBL/GenBank/DDBJ databases">
        <title>B98-5 Cell Line De Novo Hybrid Assembly: An Optical Mapping Approach.</title>
        <authorList>
            <person name="Kananen K."/>
            <person name="Auerbach J.A."/>
            <person name="Kautto E."/>
            <person name="Blachly J.S."/>
        </authorList>
    </citation>
    <scope>NUCLEOTIDE SEQUENCE [LARGE SCALE GENOMIC DNA]</scope>
    <source>
        <strain evidence="2">B95-8</strain>
        <tissue evidence="2">Cell line</tissue>
    </source>
</reference>
<dbReference type="EMBL" id="JASSZA010000007">
    <property type="protein sequence ID" value="KAK2105587.1"/>
    <property type="molecule type" value="Genomic_DNA"/>
</dbReference>
<comment type="caution">
    <text evidence="2">The sequence shown here is derived from an EMBL/GenBank/DDBJ whole genome shotgun (WGS) entry which is preliminary data.</text>
</comment>
<organism evidence="2 3">
    <name type="scientific">Saguinus oedipus</name>
    <name type="common">Cotton-top tamarin</name>
    <name type="synonym">Oedipomidas oedipus</name>
    <dbReference type="NCBI Taxonomy" id="9490"/>
    <lineage>
        <taxon>Eukaryota</taxon>
        <taxon>Metazoa</taxon>
        <taxon>Chordata</taxon>
        <taxon>Craniata</taxon>
        <taxon>Vertebrata</taxon>
        <taxon>Euteleostomi</taxon>
        <taxon>Mammalia</taxon>
        <taxon>Eutheria</taxon>
        <taxon>Euarchontoglires</taxon>
        <taxon>Primates</taxon>
        <taxon>Haplorrhini</taxon>
        <taxon>Platyrrhini</taxon>
        <taxon>Cebidae</taxon>
        <taxon>Callitrichinae</taxon>
        <taxon>Saguinus</taxon>
    </lineage>
</organism>